<dbReference type="AlphaFoldDB" id="C7TST0"/>
<proteinExistence type="evidence at transcript level"/>
<protein>
    <submittedName>
        <fullName evidence="1">Hypotheticial protein</fullName>
    </submittedName>
</protein>
<accession>C7TST0</accession>
<organism evidence="1">
    <name type="scientific">Schistosoma japonicum</name>
    <name type="common">Blood fluke</name>
    <dbReference type="NCBI Taxonomy" id="6182"/>
    <lineage>
        <taxon>Eukaryota</taxon>
        <taxon>Metazoa</taxon>
        <taxon>Spiralia</taxon>
        <taxon>Lophotrochozoa</taxon>
        <taxon>Platyhelminthes</taxon>
        <taxon>Trematoda</taxon>
        <taxon>Digenea</taxon>
        <taxon>Strigeidida</taxon>
        <taxon>Schistosomatoidea</taxon>
        <taxon>Schistosomatidae</taxon>
        <taxon>Schistosoma</taxon>
    </lineage>
</organism>
<evidence type="ECO:0000313" key="1">
    <source>
        <dbReference type="EMBL" id="CAX80656.1"/>
    </source>
</evidence>
<reference evidence="1" key="2">
    <citation type="submission" date="2009-03" db="EMBL/GenBank/DDBJ databases">
        <authorList>
            <person name="Gang L."/>
        </authorList>
    </citation>
    <scope>NUCLEOTIDE SEQUENCE</scope>
    <source>
        <strain evidence="1">Anhui</strain>
    </source>
</reference>
<sequence>MSNVEVQYSQFPYESRHMASALYLMFLRGMQRYYPNTRAVFESMDMFIGLRMSLKVPRVRSPLTHYLQAIQRSLSISTEI</sequence>
<dbReference type="EMBL" id="FN324932">
    <property type="protein sequence ID" value="CAX80656.1"/>
    <property type="molecule type" value="mRNA"/>
</dbReference>
<name>C7TST0_SCHJA</name>
<reference evidence="1" key="1">
    <citation type="journal article" date="2009" name="Nature">
        <title>The Schistosoma japonicum genome reveals features of host-parasite interplay.</title>
        <authorList>
            <person name="Liu F."/>
            <person name="Zhou Y."/>
            <person name="Wang Z.Q."/>
            <person name="Lu G."/>
            <person name="Zheng H."/>
            <person name="Brindley P.J."/>
            <person name="McManus D.P."/>
            <person name="Blair D."/>
            <person name="Zhang Q.H."/>
            <person name="Zhong Y."/>
            <person name="Wang S."/>
            <person name="Han Z.G."/>
            <person name="Chen Z."/>
        </authorList>
    </citation>
    <scope>NUCLEOTIDE SEQUENCE</scope>
    <source>
        <strain evidence="1">Anhui</strain>
    </source>
</reference>